<protein>
    <submittedName>
        <fullName evidence="1">Uncharacterized protein</fullName>
    </submittedName>
</protein>
<evidence type="ECO:0000313" key="2">
    <source>
        <dbReference type="Proteomes" id="UP000768567"/>
    </source>
</evidence>
<evidence type="ECO:0000313" key="1">
    <source>
        <dbReference type="EMBL" id="MBE5037294.1"/>
    </source>
</evidence>
<organism evidence="1 2">
    <name type="scientific">Gemmiger gallinarum</name>
    <dbReference type="NCBI Taxonomy" id="2779354"/>
    <lineage>
        <taxon>Bacteria</taxon>
        <taxon>Bacillati</taxon>
        <taxon>Bacillota</taxon>
        <taxon>Clostridia</taxon>
        <taxon>Eubacteriales</taxon>
        <taxon>Gemmiger</taxon>
    </lineage>
</organism>
<name>A0ABR9R2C6_9FIRM</name>
<comment type="caution">
    <text evidence="1">The sequence shown here is derived from an EMBL/GenBank/DDBJ whole genome shotgun (WGS) entry which is preliminary data.</text>
</comment>
<reference evidence="1 2" key="1">
    <citation type="submission" date="2020-10" db="EMBL/GenBank/DDBJ databases">
        <title>ChiBAC.</title>
        <authorList>
            <person name="Zenner C."/>
            <person name="Hitch T.C.A."/>
            <person name="Clavel T."/>
        </authorList>
    </citation>
    <scope>NUCLEOTIDE SEQUENCE [LARGE SCALE GENOMIC DNA]</scope>
    <source>
        <strain evidence="1 2">DSM 109015</strain>
    </source>
</reference>
<gene>
    <name evidence="1" type="ORF">INF35_05830</name>
</gene>
<sequence length="148" mass="16459">MKRMTHRCADGNAECNMSKDICFALHQDGEKGCWGCDLFPEIIDRLASIEGIIGDDYDLDRLRELVEADKDGRIKIVPNYVGKACGTCDHFHRVAGTRRGTCDVKPYATSRYGTPWPGEIPFEPSQSRIACKQYEAAEAAIAKEANNT</sequence>
<dbReference type="Proteomes" id="UP000768567">
    <property type="component" value="Unassembled WGS sequence"/>
</dbReference>
<keyword evidence="2" id="KW-1185">Reference proteome</keyword>
<accession>A0ABR9R2C6</accession>
<proteinExistence type="predicted"/>
<dbReference type="RefSeq" id="WP_193500587.1">
    <property type="nucleotide sequence ID" value="NZ_JADCKC010000002.1"/>
</dbReference>
<dbReference type="EMBL" id="JADCKC010000002">
    <property type="protein sequence ID" value="MBE5037294.1"/>
    <property type="molecule type" value="Genomic_DNA"/>
</dbReference>